<dbReference type="EMBL" id="JACTAM010000015">
    <property type="protein sequence ID" value="KAI2656460.1"/>
    <property type="molecule type" value="Genomic_DNA"/>
</dbReference>
<proteinExistence type="predicted"/>
<organism evidence="2 3">
    <name type="scientific">Labeo rohita</name>
    <name type="common">Indian major carp</name>
    <name type="synonym">Cyprinus rohita</name>
    <dbReference type="NCBI Taxonomy" id="84645"/>
    <lineage>
        <taxon>Eukaryota</taxon>
        <taxon>Metazoa</taxon>
        <taxon>Chordata</taxon>
        <taxon>Craniata</taxon>
        <taxon>Vertebrata</taxon>
        <taxon>Euteleostomi</taxon>
        <taxon>Actinopterygii</taxon>
        <taxon>Neopterygii</taxon>
        <taxon>Teleostei</taxon>
        <taxon>Ostariophysi</taxon>
        <taxon>Cypriniformes</taxon>
        <taxon>Cyprinidae</taxon>
        <taxon>Labeoninae</taxon>
        <taxon>Labeonini</taxon>
        <taxon>Labeo</taxon>
    </lineage>
</organism>
<dbReference type="PANTHER" id="PTHR47331:SF5">
    <property type="entry name" value="RIBONUCLEASE H"/>
    <property type="match status" value="1"/>
</dbReference>
<sequence length="380" mass="43540">MDGPNIRTGEVKAFKLFALRSKLPHELRTSFKRYIHPLRVTIPTLLDFSNWLEYKLQVQDDGSRMTGLPPEPSSRRRQDRRDTRALKKPTSILLGTEKPITGCEIQAPAPEVTTKSARFKGRLRAYYPYCDNSNHFLNGCANFKELTKEQKECWIRKNNQCWCCGRSHHASKCNLESLCKMYHRKHLLILHDVNERTVADETETDTRENSCLVNTTKDILYVDRPVYSRNAGSPKAAQQLNLKGQPEDLILRTVRQDQQVLHGAAVSFTVSPVTNRHKKFPIQGAFTAERPGLAEQTHPVASLQKMYKHLAGLPLQQIERAELYKALYTRSSVGSALTNASSLPYFPMLICLPIWTIFVLLHDVQIQYSIWTSDYDVPWT</sequence>
<protein>
    <submittedName>
        <fullName evidence="2">3-oxoacyl-[acyl-carrier-protein] reductase</fullName>
    </submittedName>
</protein>
<dbReference type="PANTHER" id="PTHR47331">
    <property type="entry name" value="PHD-TYPE DOMAIN-CONTAINING PROTEIN"/>
    <property type="match status" value="1"/>
</dbReference>
<keyword evidence="3" id="KW-1185">Reference proteome</keyword>
<feature type="compositionally biased region" description="Basic and acidic residues" evidence="1">
    <location>
        <begin position="73"/>
        <end position="83"/>
    </location>
</feature>
<dbReference type="Proteomes" id="UP000830375">
    <property type="component" value="Unassembled WGS sequence"/>
</dbReference>
<evidence type="ECO:0000256" key="1">
    <source>
        <dbReference type="SAM" id="MobiDB-lite"/>
    </source>
</evidence>
<accession>A0ABQ8M1I1</accession>
<evidence type="ECO:0000313" key="3">
    <source>
        <dbReference type="Proteomes" id="UP000830375"/>
    </source>
</evidence>
<reference evidence="2 3" key="1">
    <citation type="submission" date="2022-01" db="EMBL/GenBank/DDBJ databases">
        <title>A high-quality chromosome-level genome assembly of rohu carp, Labeo rohita.</title>
        <authorList>
            <person name="Arick M.A. II"/>
            <person name="Hsu C.-Y."/>
            <person name="Magbanua Z."/>
            <person name="Pechanova O."/>
            <person name="Grover C."/>
            <person name="Miller E."/>
            <person name="Thrash A."/>
            <person name="Ezzel L."/>
            <person name="Alam S."/>
            <person name="Benzie J."/>
            <person name="Hamilton M."/>
            <person name="Karsi A."/>
            <person name="Lawrence M.L."/>
            <person name="Peterson D.G."/>
        </authorList>
    </citation>
    <scope>NUCLEOTIDE SEQUENCE [LARGE SCALE GENOMIC DNA]</scope>
    <source>
        <strain evidence="3">BAU-BD-2019</strain>
        <tissue evidence="2">Blood</tissue>
    </source>
</reference>
<comment type="caution">
    <text evidence="2">The sequence shown here is derived from an EMBL/GenBank/DDBJ whole genome shotgun (WGS) entry which is preliminary data.</text>
</comment>
<gene>
    <name evidence="2" type="ORF">H4Q32_013402</name>
</gene>
<feature type="region of interest" description="Disordered" evidence="1">
    <location>
        <begin position="62"/>
        <end position="83"/>
    </location>
</feature>
<evidence type="ECO:0000313" key="2">
    <source>
        <dbReference type="EMBL" id="KAI2656460.1"/>
    </source>
</evidence>
<name>A0ABQ8M1I1_LABRO</name>